<dbReference type="InterPro" id="IPR003342">
    <property type="entry name" value="ArnT-like_N"/>
</dbReference>
<dbReference type="OrthoDB" id="9775035at2"/>
<reference evidence="10 11" key="1">
    <citation type="journal article" date="2009" name="J. Bacteriol.">
        <title>Complete and draft genome sequences of six members of the Aquificales.</title>
        <authorList>
            <person name="Reysenbach A.L."/>
            <person name="Hamamura N."/>
            <person name="Podar M."/>
            <person name="Griffiths E."/>
            <person name="Ferreira S."/>
            <person name="Hochstein R."/>
            <person name="Heidelberg J."/>
            <person name="Johnson J."/>
            <person name="Mead D."/>
            <person name="Pohorille A."/>
            <person name="Sarmiento M."/>
            <person name="Schweighofer K."/>
            <person name="Seshadri R."/>
            <person name="Voytek M.A."/>
        </authorList>
    </citation>
    <scope>NUCLEOTIDE SEQUENCE [LARGE SCALE GENOMIC DNA]</scope>
    <source>
        <strain evidence="11">Az-Fu1 / DSM 15241 / OCM 825</strain>
    </source>
</reference>
<evidence type="ECO:0000256" key="8">
    <source>
        <dbReference type="SAM" id="Phobius"/>
    </source>
</evidence>
<dbReference type="PANTHER" id="PTHR33908:SF3">
    <property type="entry name" value="UNDECAPRENYL PHOSPHATE-ALPHA-4-AMINO-4-DEOXY-L-ARABINOSE ARABINOSYL TRANSFERASE"/>
    <property type="match status" value="1"/>
</dbReference>
<feature type="transmembrane region" description="Helical" evidence="8">
    <location>
        <begin position="253"/>
        <end position="273"/>
    </location>
</feature>
<dbReference type="CAZy" id="GT83">
    <property type="family name" value="Glycosyltransferase Family 83"/>
</dbReference>
<evidence type="ECO:0000256" key="4">
    <source>
        <dbReference type="ARBA" id="ARBA00022679"/>
    </source>
</evidence>
<keyword evidence="11" id="KW-1185">Reference proteome</keyword>
<evidence type="ECO:0000256" key="2">
    <source>
        <dbReference type="ARBA" id="ARBA00022475"/>
    </source>
</evidence>
<sequence>MEKRFSNYFTLWFIAFVLMVSNIWGISIFSLDEAKNASCAREMLERGDLIVPTFNYELRTDKPPLHYYFMMIAYKLFGVNEFSARFFSSLFGSFTVLVTFLFAKRVFDEKIALLSYLVLLSSLHFVFQFHMAVPDPFLIFFITSAVFSFYIFYKEGKKIFLWLFYICLGFGILSKGLVAIVLPTFTVLVFLALRRELGFLKSMSISKGLLITILISLPWYIAVGIKTDWIWVKEFLLKHNISRFSDSMEGHGGIFLITFLFVIIGMLPFSIFLPQTVKEVLKNKTNPAVLFLSLFVFIYTLFFSISKTKLPNYTVVVYPSLAVLIGITLTKLKIYKYFYSLLFYFILTLIIPIALYFILKNDENLYLVAQHSFFFFILTVGAFLSLIFYKNIKKVIISLSLSSILMTLVFFFILMPRIDKESSVKVILPYIDKDLPIGYYKRYNPAFSFYLKKRIVKLESPQEVEEFIKQGKVNILTREEFLEELRDVKGLKVVVKKKDLFENPTSVLLKNF</sequence>
<accession>C1DTV3</accession>
<evidence type="ECO:0000256" key="1">
    <source>
        <dbReference type="ARBA" id="ARBA00004651"/>
    </source>
</evidence>
<keyword evidence="3 10" id="KW-0328">Glycosyltransferase</keyword>
<dbReference type="HOGENOM" id="CLU_019200_0_2_0"/>
<feature type="transmembrane region" description="Helical" evidence="8">
    <location>
        <begin position="341"/>
        <end position="359"/>
    </location>
</feature>
<evidence type="ECO:0000256" key="5">
    <source>
        <dbReference type="ARBA" id="ARBA00022692"/>
    </source>
</evidence>
<dbReference type="EMBL" id="CP001229">
    <property type="protein sequence ID" value="ACN99003.1"/>
    <property type="molecule type" value="Genomic_DNA"/>
</dbReference>
<evidence type="ECO:0000259" key="9">
    <source>
        <dbReference type="Pfam" id="PF02366"/>
    </source>
</evidence>
<dbReference type="GO" id="GO:0000030">
    <property type="term" value="F:mannosyltransferase activity"/>
    <property type="evidence" value="ECO:0007669"/>
    <property type="project" value="InterPro"/>
</dbReference>
<keyword evidence="7 8" id="KW-0472">Membrane</keyword>
<feature type="domain" description="ArnT-like N-terminal" evidence="9">
    <location>
        <begin position="14"/>
        <end position="226"/>
    </location>
</feature>
<dbReference type="GO" id="GO:0016763">
    <property type="term" value="F:pentosyltransferase activity"/>
    <property type="evidence" value="ECO:0007669"/>
    <property type="project" value="TreeGrafter"/>
</dbReference>
<feature type="transmembrane region" description="Helical" evidence="8">
    <location>
        <begin position="111"/>
        <end position="131"/>
    </location>
</feature>
<dbReference type="GO" id="GO:0009103">
    <property type="term" value="P:lipopolysaccharide biosynthetic process"/>
    <property type="evidence" value="ECO:0007669"/>
    <property type="project" value="UniProtKB-ARBA"/>
</dbReference>
<evidence type="ECO:0000256" key="3">
    <source>
        <dbReference type="ARBA" id="ARBA00022676"/>
    </source>
</evidence>
<dbReference type="InterPro" id="IPR050297">
    <property type="entry name" value="LipidA_mod_glycosyltrf_83"/>
</dbReference>
<dbReference type="AlphaFoldDB" id="C1DTV3"/>
<dbReference type="PANTHER" id="PTHR33908">
    <property type="entry name" value="MANNOSYLTRANSFERASE YKCB-RELATED"/>
    <property type="match status" value="1"/>
</dbReference>
<dbReference type="STRING" id="204536.SULAZ_0550"/>
<protein>
    <submittedName>
        <fullName evidence="10">Putative dolichyl-phosphate-mannose-protein mannosyltransferase family protein</fullName>
    </submittedName>
</protein>
<evidence type="ECO:0000256" key="7">
    <source>
        <dbReference type="ARBA" id="ARBA00023136"/>
    </source>
</evidence>
<feature type="transmembrane region" description="Helical" evidence="8">
    <location>
        <begin position="86"/>
        <end position="104"/>
    </location>
</feature>
<proteinExistence type="predicted"/>
<keyword evidence="6 8" id="KW-1133">Transmembrane helix</keyword>
<feature type="transmembrane region" description="Helical" evidence="8">
    <location>
        <begin position="160"/>
        <end position="193"/>
    </location>
</feature>
<dbReference type="RefSeq" id="WP_012674323.1">
    <property type="nucleotide sequence ID" value="NC_012438.1"/>
</dbReference>
<feature type="transmembrane region" description="Helical" evidence="8">
    <location>
        <begin position="371"/>
        <end position="389"/>
    </location>
</feature>
<keyword evidence="2" id="KW-1003">Cell membrane</keyword>
<feature type="transmembrane region" description="Helical" evidence="8">
    <location>
        <begin position="285"/>
        <end position="303"/>
    </location>
</feature>
<dbReference type="GO" id="GO:0010041">
    <property type="term" value="P:response to iron(III) ion"/>
    <property type="evidence" value="ECO:0007669"/>
    <property type="project" value="TreeGrafter"/>
</dbReference>
<feature type="transmembrane region" description="Helical" evidence="8">
    <location>
        <begin position="12"/>
        <end position="31"/>
    </location>
</feature>
<organism evidence="10 11">
    <name type="scientific">Sulfurihydrogenibium azorense (strain DSM 15241 / OCM 825 / Az-Fu1)</name>
    <dbReference type="NCBI Taxonomy" id="204536"/>
    <lineage>
        <taxon>Bacteria</taxon>
        <taxon>Pseudomonadati</taxon>
        <taxon>Aquificota</taxon>
        <taxon>Aquificia</taxon>
        <taxon>Aquificales</taxon>
        <taxon>Hydrogenothermaceae</taxon>
        <taxon>Sulfurihydrogenibium</taxon>
    </lineage>
</organism>
<dbReference type="eggNOG" id="COG1807">
    <property type="taxonomic scope" value="Bacteria"/>
</dbReference>
<feature type="transmembrane region" description="Helical" evidence="8">
    <location>
        <begin position="208"/>
        <end position="232"/>
    </location>
</feature>
<dbReference type="Pfam" id="PF02366">
    <property type="entry name" value="PMT"/>
    <property type="match status" value="1"/>
</dbReference>
<evidence type="ECO:0000256" key="6">
    <source>
        <dbReference type="ARBA" id="ARBA00022989"/>
    </source>
</evidence>
<dbReference type="GO" id="GO:0005886">
    <property type="term" value="C:plasma membrane"/>
    <property type="evidence" value="ECO:0007669"/>
    <property type="project" value="UniProtKB-SubCell"/>
</dbReference>
<comment type="subcellular location">
    <subcellularLocation>
        <location evidence="1">Cell membrane</location>
        <topology evidence="1">Multi-pass membrane protein</topology>
    </subcellularLocation>
</comment>
<feature type="transmembrane region" description="Helical" evidence="8">
    <location>
        <begin position="395"/>
        <end position="415"/>
    </location>
</feature>
<gene>
    <name evidence="10" type="ordered locus">SULAZ_0550</name>
</gene>
<keyword evidence="5 8" id="KW-0812">Transmembrane</keyword>
<name>C1DTV3_SULAA</name>
<keyword evidence="4 10" id="KW-0808">Transferase</keyword>
<dbReference type="GO" id="GO:0006493">
    <property type="term" value="P:protein O-linked glycosylation"/>
    <property type="evidence" value="ECO:0007669"/>
    <property type="project" value="InterPro"/>
</dbReference>
<dbReference type="Proteomes" id="UP000001369">
    <property type="component" value="Chromosome"/>
</dbReference>
<evidence type="ECO:0000313" key="11">
    <source>
        <dbReference type="Proteomes" id="UP000001369"/>
    </source>
</evidence>
<feature type="transmembrane region" description="Helical" evidence="8">
    <location>
        <begin position="137"/>
        <end position="153"/>
    </location>
</feature>
<dbReference type="KEGG" id="saf:SULAZ_0550"/>
<evidence type="ECO:0000313" key="10">
    <source>
        <dbReference type="EMBL" id="ACN99003.1"/>
    </source>
</evidence>